<organism evidence="6">
    <name type="scientific">uncultured Thiotrichaceae bacterium</name>
    <dbReference type="NCBI Taxonomy" id="298394"/>
    <lineage>
        <taxon>Bacteria</taxon>
        <taxon>Pseudomonadati</taxon>
        <taxon>Pseudomonadota</taxon>
        <taxon>Gammaproteobacteria</taxon>
        <taxon>Thiotrichales</taxon>
        <taxon>Thiotrichaceae</taxon>
        <taxon>environmental samples</taxon>
    </lineage>
</organism>
<feature type="domain" description="Thioredoxin" evidence="5">
    <location>
        <begin position="25"/>
        <end position="202"/>
    </location>
</feature>
<sequence length="202" mass="22101">MRRRTLFLITCLSIGIGLSAWYLFLSDTSNQSQPKLTPIAGQRFGGDFTLKAGDKPVSLSDYKGKVVLIYFGYASCPDVCPTSLALLGTALKRLEAEEVAQVQGIFISVDPERDQGEKLMAYAQYFHPNFIGVTGTLEELKQVAQQYGSFFGKSDDQSSALGYLVDHSSRTYVMGKDGELAHLLPHDKTVPEVLAAIRAALN</sequence>
<dbReference type="GO" id="GO:0046872">
    <property type="term" value="F:metal ion binding"/>
    <property type="evidence" value="ECO:0007669"/>
    <property type="project" value="UniProtKB-KW"/>
</dbReference>
<evidence type="ECO:0000256" key="2">
    <source>
        <dbReference type="ARBA" id="ARBA00023008"/>
    </source>
</evidence>
<keyword evidence="3" id="KW-0479">Metal-binding</keyword>
<dbReference type="FunFam" id="3.40.30.10:FF:000013">
    <property type="entry name" value="Blast:Protein SCO1 homolog, mitochondrial"/>
    <property type="match status" value="1"/>
</dbReference>
<dbReference type="InterPro" id="IPR003782">
    <property type="entry name" value="SCO1/SenC"/>
</dbReference>
<gene>
    <name evidence="6" type="ORF">HELGO_WM30621</name>
</gene>
<dbReference type="PANTHER" id="PTHR12151:SF25">
    <property type="entry name" value="LINALOOL DEHYDRATASE_ISOMERASE DOMAIN-CONTAINING PROTEIN"/>
    <property type="match status" value="1"/>
</dbReference>
<name>A0A6S6SGZ8_9GAMM</name>
<dbReference type="AlphaFoldDB" id="A0A6S6SGZ8"/>
<evidence type="ECO:0000256" key="4">
    <source>
        <dbReference type="PIRSR" id="PIRSR603782-2"/>
    </source>
</evidence>
<dbReference type="SUPFAM" id="SSF52833">
    <property type="entry name" value="Thioredoxin-like"/>
    <property type="match status" value="1"/>
</dbReference>
<keyword evidence="2 3" id="KW-0186">Copper</keyword>
<reference evidence="6" key="1">
    <citation type="submission" date="2020-01" db="EMBL/GenBank/DDBJ databases">
        <authorList>
            <person name="Meier V. D."/>
            <person name="Meier V D."/>
        </authorList>
    </citation>
    <scope>NUCLEOTIDE SEQUENCE</scope>
    <source>
        <strain evidence="6">HLG_WM_MAG_08</strain>
    </source>
</reference>
<dbReference type="Gene3D" id="3.40.30.10">
    <property type="entry name" value="Glutaredoxin"/>
    <property type="match status" value="1"/>
</dbReference>
<evidence type="ECO:0000256" key="3">
    <source>
        <dbReference type="PIRSR" id="PIRSR603782-1"/>
    </source>
</evidence>
<dbReference type="PANTHER" id="PTHR12151">
    <property type="entry name" value="ELECTRON TRANSPORT PROTIN SCO1/SENC FAMILY MEMBER"/>
    <property type="match status" value="1"/>
</dbReference>
<dbReference type="Pfam" id="PF02630">
    <property type="entry name" value="SCO1-SenC"/>
    <property type="match status" value="1"/>
</dbReference>
<comment type="similarity">
    <text evidence="1">Belongs to the SCO1/2 family.</text>
</comment>
<dbReference type="PROSITE" id="PS51352">
    <property type="entry name" value="THIOREDOXIN_2"/>
    <property type="match status" value="1"/>
</dbReference>
<evidence type="ECO:0000259" key="5">
    <source>
        <dbReference type="PROSITE" id="PS51352"/>
    </source>
</evidence>
<feature type="binding site" evidence="3">
    <location>
        <position position="167"/>
    </location>
    <ligand>
        <name>Cu cation</name>
        <dbReference type="ChEBI" id="CHEBI:23378"/>
    </ligand>
</feature>
<dbReference type="InterPro" id="IPR036249">
    <property type="entry name" value="Thioredoxin-like_sf"/>
</dbReference>
<accession>A0A6S6SGZ8</accession>
<feature type="binding site" evidence="3">
    <location>
        <position position="80"/>
    </location>
    <ligand>
        <name>Cu cation</name>
        <dbReference type="ChEBI" id="CHEBI:23378"/>
    </ligand>
</feature>
<evidence type="ECO:0000313" key="6">
    <source>
        <dbReference type="EMBL" id="CAA6804189.1"/>
    </source>
</evidence>
<dbReference type="InterPro" id="IPR013766">
    <property type="entry name" value="Thioredoxin_domain"/>
</dbReference>
<dbReference type="EMBL" id="CACVAV010000070">
    <property type="protein sequence ID" value="CAA6804189.1"/>
    <property type="molecule type" value="Genomic_DNA"/>
</dbReference>
<feature type="binding site" evidence="3">
    <location>
        <position position="76"/>
    </location>
    <ligand>
        <name>Cu cation</name>
        <dbReference type="ChEBI" id="CHEBI:23378"/>
    </ligand>
</feature>
<keyword evidence="4" id="KW-1015">Disulfide bond</keyword>
<dbReference type="CDD" id="cd02968">
    <property type="entry name" value="SCO"/>
    <property type="match status" value="1"/>
</dbReference>
<feature type="disulfide bond" description="Redox-active" evidence="4">
    <location>
        <begin position="76"/>
        <end position="80"/>
    </location>
</feature>
<proteinExistence type="inferred from homology"/>
<evidence type="ECO:0000256" key="1">
    <source>
        <dbReference type="ARBA" id="ARBA00010996"/>
    </source>
</evidence>
<protein>
    <submittedName>
        <fullName evidence="6">Cytochrome oxidase biogenesis protein Sco1/SenC/PrrC, putative copper metallochaperone</fullName>
    </submittedName>
</protein>